<proteinExistence type="predicted"/>
<keyword evidence="3" id="KW-1185">Reference proteome</keyword>
<feature type="compositionally biased region" description="Basic and acidic residues" evidence="1">
    <location>
        <begin position="118"/>
        <end position="128"/>
    </location>
</feature>
<feature type="region of interest" description="Disordered" evidence="1">
    <location>
        <begin position="116"/>
        <end position="331"/>
    </location>
</feature>
<dbReference type="GeneID" id="77951578"/>
<evidence type="ECO:0000313" key="3">
    <source>
        <dbReference type="Proteomes" id="UP000594422"/>
    </source>
</evidence>
<dbReference type="Pfam" id="PF05037">
    <property type="entry name" value="DUF669"/>
    <property type="match status" value="1"/>
</dbReference>
<dbReference type="Proteomes" id="UP000594422">
    <property type="component" value="Segment"/>
</dbReference>
<sequence length="331" mass="35399">MSDKITSFQFDASQHNPSQTFDTLPVGWYVAQVVDAEVRPTRAPGGMFIATTFEILHPEFAAGRKVWANYNVQNANAQAVEIGMNELAALSISAGVPQFNDVQQLQMRPLHIKLKVTKPRDADEEPRNEVSGYESVQKQVKYATSNVGTTGSTMTPPPGFAGQAPNAFPSQPAQQAAAPQGFTAPTQPNFAAPQQPAQPQTNAPQQPANQPWNQQAQQQAPAQQAQQPVQAGTQPWNQPQAPVVEAQPQPQTQQTQAPDTQAAQPAWAQQQVDPAAQAAANAPQQAGQVTQPNAPQEPAHPAQQAPAPWQTGASQPVAGQTPAPWNRPAQQ</sequence>
<name>A0A7S9SW40_9CAUD</name>
<evidence type="ECO:0000256" key="1">
    <source>
        <dbReference type="SAM" id="MobiDB-lite"/>
    </source>
</evidence>
<accession>A0A7S9SW40</accession>
<organism evidence="2 3">
    <name type="scientific">Providencia phage PSTCR7</name>
    <dbReference type="NCBI Taxonomy" id="2783549"/>
    <lineage>
        <taxon>Viruses</taxon>
        <taxon>Duplodnaviria</taxon>
        <taxon>Heunggongvirae</taxon>
        <taxon>Uroviricota</taxon>
        <taxon>Caudoviricetes</taxon>
        <taxon>Craquatrovirus</taxon>
        <taxon>Craquatrovirus PSTCR7</taxon>
    </lineage>
</organism>
<dbReference type="KEGG" id="vg:77951578"/>
<evidence type="ECO:0000313" key="2">
    <source>
        <dbReference type="EMBL" id="QPI18468.1"/>
    </source>
</evidence>
<dbReference type="EMBL" id="MW057861">
    <property type="protein sequence ID" value="QPI18468.1"/>
    <property type="molecule type" value="Genomic_DNA"/>
</dbReference>
<reference evidence="2 3" key="1">
    <citation type="submission" date="2020-10" db="EMBL/GenBank/DDBJ databases">
        <title>Novel bacteriophages targeting Providencia spp. as potential agents for phage therapy.</title>
        <authorList>
            <person name="Rakov C."/>
            <person name="Alkalay-Oren S."/>
            <person name="Coppenhagen-Glazer S."/>
            <person name="Hazan R."/>
        </authorList>
    </citation>
    <scope>NUCLEOTIDE SEQUENCE [LARGE SCALE GENOMIC DNA]</scope>
</reference>
<dbReference type="InterPro" id="IPR007731">
    <property type="entry name" value="DUF669"/>
</dbReference>
<feature type="compositionally biased region" description="Polar residues" evidence="1">
    <location>
        <begin position="134"/>
        <end position="147"/>
    </location>
</feature>
<dbReference type="RefSeq" id="YP_010675255.1">
    <property type="nucleotide sequence ID" value="NC_071001.1"/>
</dbReference>
<protein>
    <submittedName>
        <fullName evidence="2">Uncharacterized protein</fullName>
    </submittedName>
</protein>
<feature type="compositionally biased region" description="Low complexity" evidence="1">
    <location>
        <begin position="163"/>
        <end position="310"/>
    </location>
</feature>